<keyword evidence="6 16" id="KW-0812">Transmembrane</keyword>
<keyword evidence="5" id="KW-0679">Respiratory chain</keyword>
<reference evidence="20" key="1">
    <citation type="journal article" date="2023" name="Genes (Basel)">
        <title>Comparative Mitogenome Analysis of Two Native Apple Snail Species (Ampullariidae, Pomacea) from Peruvian Amazon.</title>
        <authorList>
            <person name="Mendivil A."/>
            <person name="Ramirez R."/>
            <person name="Morin J."/>
            <person name="Ramirez J.L."/>
            <person name="Siccha-Ramirez R."/>
            <person name="Britzke R."/>
            <person name="Rivera F."/>
            <person name="Ampuero A."/>
            <person name="Oliveros N."/>
            <person name="Congrains C."/>
        </authorList>
    </citation>
    <scope>NUCLEOTIDE SEQUENCE</scope>
    <source>
        <strain evidence="20">AE152NBI</strain>
    </source>
</reference>
<dbReference type="GO" id="GO:0003954">
    <property type="term" value="F:NADH dehydrogenase activity"/>
    <property type="evidence" value="ECO:0007669"/>
    <property type="project" value="TreeGrafter"/>
</dbReference>
<protein>
    <recommendedName>
        <fullName evidence="3 16">NADH-ubiquinone oxidoreductase chain 5</fullName>
        <ecNumber evidence="2 16">7.1.1.2</ecNumber>
    </recommendedName>
</protein>
<dbReference type="CTD" id="4540"/>
<dbReference type="PANTHER" id="PTHR42829">
    <property type="entry name" value="NADH-UBIQUINONE OXIDOREDUCTASE CHAIN 5"/>
    <property type="match status" value="1"/>
</dbReference>
<dbReference type="InterPro" id="IPR010934">
    <property type="entry name" value="NADH_DH_su5_C"/>
</dbReference>
<feature type="transmembrane region" description="Helical" evidence="16">
    <location>
        <begin position="416"/>
        <end position="443"/>
    </location>
</feature>
<evidence type="ECO:0000256" key="4">
    <source>
        <dbReference type="ARBA" id="ARBA00022448"/>
    </source>
</evidence>
<feature type="transmembrane region" description="Helical" evidence="16">
    <location>
        <begin position="151"/>
        <end position="168"/>
    </location>
</feature>
<evidence type="ECO:0000256" key="11">
    <source>
        <dbReference type="ARBA" id="ARBA00023027"/>
    </source>
</evidence>
<keyword evidence="9" id="KW-0249">Electron transport</keyword>
<dbReference type="RefSeq" id="YP_010974594.1">
    <property type="nucleotide sequence ID" value="NC_084052.1"/>
</dbReference>
<evidence type="ECO:0000259" key="19">
    <source>
        <dbReference type="Pfam" id="PF06455"/>
    </source>
</evidence>
<keyword evidence="12 16" id="KW-0830">Ubiquinone</keyword>
<keyword evidence="7" id="KW-0999">Mitochondrion inner membrane</keyword>
<organism evidence="20">
    <name type="scientific">Pomacea reevei</name>
    <dbReference type="NCBI Taxonomy" id="3078831"/>
    <lineage>
        <taxon>Eukaryota</taxon>
        <taxon>Metazoa</taxon>
        <taxon>Spiralia</taxon>
        <taxon>Lophotrochozoa</taxon>
        <taxon>Mollusca</taxon>
        <taxon>Gastropoda</taxon>
        <taxon>Caenogastropoda</taxon>
        <taxon>Architaenioglossa</taxon>
        <taxon>Ampullarioidea</taxon>
        <taxon>Ampullariidae</taxon>
        <taxon>Pomacea</taxon>
    </lineage>
</organism>
<evidence type="ECO:0000256" key="12">
    <source>
        <dbReference type="ARBA" id="ARBA00023075"/>
    </source>
</evidence>
<feature type="transmembrane region" description="Helical" evidence="16">
    <location>
        <begin position="174"/>
        <end position="190"/>
    </location>
</feature>
<feature type="transmembrane region" description="Helical" evidence="16">
    <location>
        <begin position="455"/>
        <end position="474"/>
    </location>
</feature>
<gene>
    <name evidence="20" type="primary">ND5</name>
</gene>
<evidence type="ECO:0000259" key="18">
    <source>
        <dbReference type="Pfam" id="PF00662"/>
    </source>
</evidence>
<feature type="transmembrane region" description="Helical" evidence="16">
    <location>
        <begin position="89"/>
        <end position="106"/>
    </location>
</feature>
<evidence type="ECO:0000256" key="9">
    <source>
        <dbReference type="ARBA" id="ARBA00022982"/>
    </source>
</evidence>
<dbReference type="Pfam" id="PF00662">
    <property type="entry name" value="Proton_antipo_N"/>
    <property type="match status" value="1"/>
</dbReference>
<comment type="similarity">
    <text evidence="16">Belongs to the complex I subunit 5 family.</text>
</comment>
<evidence type="ECO:0000256" key="8">
    <source>
        <dbReference type="ARBA" id="ARBA00022967"/>
    </source>
</evidence>
<reference evidence="20" key="2">
    <citation type="submission" date="2023-07" db="EMBL/GenBank/DDBJ databases">
        <authorList>
            <person name="Mendivil A."/>
            <person name="Ramirez R."/>
            <person name="Morin J."/>
            <person name="Ramirez J.L."/>
            <person name="Siccha-Ramirez R."/>
            <person name="Britzke R."/>
            <person name="Rivera F."/>
            <person name="Ampuero A."/>
            <person name="Oliveros N."/>
            <person name="Congrains C."/>
        </authorList>
    </citation>
    <scope>NUCLEOTIDE SEQUENCE</scope>
    <source>
        <strain evidence="20">AE152NBI</strain>
    </source>
</reference>
<evidence type="ECO:0000256" key="14">
    <source>
        <dbReference type="ARBA" id="ARBA00023136"/>
    </source>
</evidence>
<feature type="transmembrane region" description="Helical" evidence="16">
    <location>
        <begin position="374"/>
        <end position="396"/>
    </location>
</feature>
<evidence type="ECO:0000256" key="2">
    <source>
        <dbReference type="ARBA" id="ARBA00012944"/>
    </source>
</evidence>
<comment type="subcellular location">
    <subcellularLocation>
        <location evidence="1">Mitochondrion inner membrane</location>
        <topology evidence="1">Multi-pass membrane protein</topology>
    </subcellularLocation>
</comment>
<sequence length="568" mass="62847">MNMKSSSVASFLLLVYSLLLFPLSLSFFLGSKSILIDWTFVEISTCSMNMSILVDSISLSFSNVVCFISGAVMLFSSSYMATDPFLKRFTWLIMLFVMSMNLLVFIPSLPALLLGWDGLGITSFILVIYYQNNKSLGAGMITLLTNRIGDVMILLSIGLLVLIGHWNISLLWDFSFLSMLTIAIMLAGMTKSAQMPFSSWLPAAMAAPTPVSALVHSSTLVTAGVFLLIRFYPTLSMSAFFKQALMFIAVLTLLMAGISANFENDLKKVIALSTLSQLGVMMMSLGMGLPNLALYHLYTHALFKALLFLCAGAIIHSSNNNQDIRKMGLISKQLPLTTTCMNIANFSLCGAPFLSGFYSKDLILEMALFSPTSYIMILMIFLATGLTAAYTLRLSFSLLWGPQKSISLHSKHEADFYVNISTCALAIMAVVSGLLLQLVFLPFKATVILSNFQKSMTMTVIIMGILISLFLWNFSIGTMMKLKNFCSSMWFLTFLSTQPLINFFSALGSNLVKASDQGWMEILGGQGSWKISIMFSMMIQKMRAGMYTNMIFISLISIFFMMLICQLF</sequence>
<evidence type="ECO:0000313" key="20">
    <source>
        <dbReference type="EMBL" id="WNR57047.1"/>
    </source>
</evidence>
<dbReference type="Pfam" id="PF06455">
    <property type="entry name" value="NADH5_C"/>
    <property type="match status" value="1"/>
</dbReference>
<evidence type="ECO:0000256" key="13">
    <source>
        <dbReference type="ARBA" id="ARBA00023128"/>
    </source>
</evidence>
<evidence type="ECO:0000259" key="17">
    <source>
        <dbReference type="Pfam" id="PF00361"/>
    </source>
</evidence>
<keyword evidence="10 16" id="KW-1133">Transmembrane helix</keyword>
<proteinExistence type="inferred from homology"/>
<evidence type="ECO:0000256" key="10">
    <source>
        <dbReference type="ARBA" id="ARBA00022989"/>
    </source>
</evidence>
<keyword evidence="8" id="KW-1278">Translocase</keyword>
<dbReference type="InterPro" id="IPR001516">
    <property type="entry name" value="Proton_antipo_N"/>
</dbReference>
<feature type="transmembrane region" description="Helical" evidence="16">
    <location>
        <begin position="211"/>
        <end position="232"/>
    </location>
</feature>
<dbReference type="GO" id="GO:0015990">
    <property type="term" value="P:electron transport coupled proton transport"/>
    <property type="evidence" value="ECO:0007669"/>
    <property type="project" value="TreeGrafter"/>
</dbReference>
<dbReference type="Pfam" id="PF00361">
    <property type="entry name" value="Proton_antipo_M"/>
    <property type="match status" value="1"/>
</dbReference>
<evidence type="ECO:0000256" key="6">
    <source>
        <dbReference type="ARBA" id="ARBA00022692"/>
    </source>
</evidence>
<keyword evidence="4 16" id="KW-0813">Transport</keyword>
<evidence type="ECO:0000256" key="1">
    <source>
        <dbReference type="ARBA" id="ARBA00004448"/>
    </source>
</evidence>
<feature type="transmembrane region" description="Helical" evidence="16">
    <location>
        <begin position="336"/>
        <end position="354"/>
    </location>
</feature>
<accession>A0AA96RQ89</accession>
<dbReference type="InterPro" id="IPR003945">
    <property type="entry name" value="NU5C-like"/>
</dbReference>
<feature type="transmembrane region" description="Helical" evidence="16">
    <location>
        <begin position="57"/>
        <end position="77"/>
    </location>
</feature>
<dbReference type="EC" id="7.1.1.2" evidence="2 16"/>
<feature type="domain" description="NADH-Ubiquinone oxidoreductase (complex I) chain 5 N-terminal" evidence="18">
    <location>
        <begin position="41"/>
        <end position="89"/>
    </location>
</feature>
<evidence type="ECO:0000256" key="15">
    <source>
        <dbReference type="ARBA" id="ARBA00049551"/>
    </source>
</evidence>
<comment type="catalytic activity">
    <reaction evidence="15 16">
        <text>a ubiquinone + NADH + 5 H(+)(in) = a ubiquinol + NAD(+) + 4 H(+)(out)</text>
        <dbReference type="Rhea" id="RHEA:29091"/>
        <dbReference type="Rhea" id="RHEA-COMP:9565"/>
        <dbReference type="Rhea" id="RHEA-COMP:9566"/>
        <dbReference type="ChEBI" id="CHEBI:15378"/>
        <dbReference type="ChEBI" id="CHEBI:16389"/>
        <dbReference type="ChEBI" id="CHEBI:17976"/>
        <dbReference type="ChEBI" id="CHEBI:57540"/>
        <dbReference type="ChEBI" id="CHEBI:57945"/>
        <dbReference type="EC" id="7.1.1.2"/>
    </reaction>
</comment>
<dbReference type="PRINTS" id="PR01434">
    <property type="entry name" value="NADHDHGNASE5"/>
</dbReference>
<dbReference type="EMBL" id="OR253802">
    <property type="protein sequence ID" value="WNR57047.1"/>
    <property type="molecule type" value="Genomic_DNA"/>
</dbReference>
<geneLocation type="mitochondrion" evidence="20"/>
<keyword evidence="14 16" id="KW-0472">Membrane</keyword>
<dbReference type="AlphaFoldDB" id="A0AA96RQ89"/>
<dbReference type="GeneID" id="86111981"/>
<evidence type="ECO:0000256" key="3">
    <source>
        <dbReference type="ARBA" id="ARBA00021096"/>
    </source>
</evidence>
<dbReference type="GO" id="GO:0005743">
    <property type="term" value="C:mitochondrial inner membrane"/>
    <property type="evidence" value="ECO:0007669"/>
    <property type="project" value="UniProtKB-SubCell"/>
</dbReference>
<comment type="function">
    <text evidence="16">Core subunit of the mitochondrial membrane respiratory chain NADH dehydrogenase (Complex I) which catalyzes electron transfer from NADH through the respiratory chain, using ubiquinone as an electron acceptor. Essential for the catalytic activity and assembly of complex I.</text>
</comment>
<feature type="transmembrane region" description="Helical" evidence="16">
    <location>
        <begin position="544"/>
        <end position="564"/>
    </location>
</feature>
<dbReference type="InterPro" id="IPR001750">
    <property type="entry name" value="ND/Mrp_TM"/>
</dbReference>
<feature type="domain" description="NADH dehydrogenase subunit 5 C-terminal" evidence="19">
    <location>
        <begin position="390"/>
        <end position="564"/>
    </location>
</feature>
<dbReference type="GO" id="GO:0042773">
    <property type="term" value="P:ATP synthesis coupled electron transport"/>
    <property type="evidence" value="ECO:0007669"/>
    <property type="project" value="InterPro"/>
</dbReference>
<keyword evidence="11 16" id="KW-0520">NAD</keyword>
<feature type="domain" description="NADH:quinone oxidoreductase/Mrp antiporter transmembrane" evidence="17">
    <location>
        <begin position="109"/>
        <end position="386"/>
    </location>
</feature>
<dbReference type="GO" id="GO:0008137">
    <property type="term" value="F:NADH dehydrogenase (ubiquinone) activity"/>
    <property type="evidence" value="ECO:0007669"/>
    <property type="project" value="UniProtKB-EC"/>
</dbReference>
<evidence type="ECO:0000256" key="5">
    <source>
        <dbReference type="ARBA" id="ARBA00022660"/>
    </source>
</evidence>
<dbReference type="PANTHER" id="PTHR42829:SF2">
    <property type="entry name" value="NADH-UBIQUINONE OXIDOREDUCTASE CHAIN 5"/>
    <property type="match status" value="1"/>
</dbReference>
<evidence type="ECO:0000256" key="16">
    <source>
        <dbReference type="RuleBase" id="RU003404"/>
    </source>
</evidence>
<feature type="transmembrane region" description="Helical" evidence="16">
    <location>
        <begin position="244"/>
        <end position="262"/>
    </location>
</feature>
<keyword evidence="13 16" id="KW-0496">Mitochondrion</keyword>
<evidence type="ECO:0000256" key="7">
    <source>
        <dbReference type="ARBA" id="ARBA00022792"/>
    </source>
</evidence>
<feature type="transmembrane region" description="Helical" evidence="16">
    <location>
        <begin position="295"/>
        <end position="315"/>
    </location>
</feature>
<name>A0AA96RQ89_9CAEN</name>